<dbReference type="Pfam" id="PF00331">
    <property type="entry name" value="Glyco_hydro_10"/>
    <property type="match status" value="1"/>
</dbReference>
<dbReference type="SUPFAM" id="SSF51445">
    <property type="entry name" value="(Trans)glycosidases"/>
    <property type="match status" value="1"/>
</dbReference>
<evidence type="ECO:0000256" key="8">
    <source>
        <dbReference type="ARBA" id="ARBA00023326"/>
    </source>
</evidence>
<accession>A9GMS2</accession>
<evidence type="ECO:0000256" key="1">
    <source>
        <dbReference type="ARBA" id="ARBA00000681"/>
    </source>
</evidence>
<keyword evidence="8 9" id="KW-0624">Polysaccharide degradation</keyword>
<evidence type="ECO:0000256" key="10">
    <source>
        <dbReference type="SAM" id="MobiDB-lite"/>
    </source>
</evidence>
<comment type="catalytic activity">
    <reaction evidence="1 9">
        <text>Endohydrolysis of (1-&gt;4)-beta-D-xylosidic linkages in xylans.</text>
        <dbReference type="EC" id="3.2.1.8"/>
    </reaction>
</comment>
<name>A9GMS2_SORC5</name>
<gene>
    <name evidence="12" type="ordered locus">sce3318</name>
</gene>
<dbReference type="PRINTS" id="PR00134">
    <property type="entry name" value="GLHYDRLASE10"/>
</dbReference>
<sequence length="363" mass="39275">MGGSGGAGSTSASTSSSNSTNSSSSANTTTGVGPATSSSSGDPAATSSSSGGATTGVGGGDASTSASTGTGGTEPEEKFVGNITTSGAVRDGFAKYWNQITPENEGKWGSVESSRGNKNWSSLDRTYKYAQDNKIIFKHHVFVWGSQQPSWVGSLSPDEQKKAVRSWMEEFCKRYPDTKYIDVVNEPPPHTTPSYTAGLGGNGASGWDWIVNSFKWAREFCPNAILILNDYNNIEYENEHRHFKDIAKKVIEAGAPVDALGAQAHDAFKINTNTVKGYIDSLAELGKPVYITEYDIGEANDNRQKQIMEEQFTMFWNHPKIPGITLWGYIVGKTWRNGTGLQQENGTMRPAMQWLMDFLDRGG</sequence>
<evidence type="ECO:0000313" key="12">
    <source>
        <dbReference type="EMBL" id="CAN93477.1"/>
    </source>
</evidence>
<proteinExistence type="inferred from homology"/>
<dbReference type="PANTHER" id="PTHR31490:SF88">
    <property type="entry name" value="BETA-XYLANASE"/>
    <property type="match status" value="1"/>
</dbReference>
<evidence type="ECO:0000256" key="6">
    <source>
        <dbReference type="ARBA" id="ARBA00023277"/>
    </source>
</evidence>
<dbReference type="Proteomes" id="UP000002139">
    <property type="component" value="Chromosome"/>
</dbReference>
<protein>
    <recommendedName>
        <fullName evidence="9">Beta-xylanase</fullName>
        <ecNumber evidence="9">3.2.1.8</ecNumber>
    </recommendedName>
</protein>
<keyword evidence="6 9" id="KW-0119">Carbohydrate metabolism</keyword>
<keyword evidence="5 9" id="KW-0378">Hydrolase</keyword>
<keyword evidence="13" id="KW-1185">Reference proteome</keyword>
<dbReference type="InterPro" id="IPR044846">
    <property type="entry name" value="GH10"/>
</dbReference>
<dbReference type="GO" id="GO:0031176">
    <property type="term" value="F:endo-1,4-beta-xylanase activity"/>
    <property type="evidence" value="ECO:0007669"/>
    <property type="project" value="UniProtKB-EC"/>
</dbReference>
<evidence type="ECO:0000313" key="13">
    <source>
        <dbReference type="Proteomes" id="UP000002139"/>
    </source>
</evidence>
<keyword evidence="7 9" id="KW-0326">Glycosidase</keyword>
<keyword evidence="3" id="KW-0858">Xylan degradation</keyword>
<reference evidence="12 13" key="1">
    <citation type="journal article" date="2007" name="Nat. Biotechnol.">
        <title>Complete genome sequence of the myxobacterium Sorangium cellulosum.</title>
        <authorList>
            <person name="Schneiker S."/>
            <person name="Perlova O."/>
            <person name="Kaiser O."/>
            <person name="Gerth K."/>
            <person name="Alici A."/>
            <person name="Altmeyer M.O."/>
            <person name="Bartels D."/>
            <person name="Bekel T."/>
            <person name="Beyer S."/>
            <person name="Bode E."/>
            <person name="Bode H.B."/>
            <person name="Bolten C.J."/>
            <person name="Choudhuri J.V."/>
            <person name="Doss S."/>
            <person name="Elnakady Y.A."/>
            <person name="Frank B."/>
            <person name="Gaigalat L."/>
            <person name="Goesmann A."/>
            <person name="Groeger C."/>
            <person name="Gross F."/>
            <person name="Jelsbak L."/>
            <person name="Jelsbak L."/>
            <person name="Kalinowski J."/>
            <person name="Kegler C."/>
            <person name="Knauber T."/>
            <person name="Konietzny S."/>
            <person name="Kopp M."/>
            <person name="Krause L."/>
            <person name="Krug D."/>
            <person name="Linke B."/>
            <person name="Mahmud T."/>
            <person name="Martinez-Arias R."/>
            <person name="McHardy A.C."/>
            <person name="Merai M."/>
            <person name="Meyer F."/>
            <person name="Mormann S."/>
            <person name="Munoz-Dorado J."/>
            <person name="Perez J."/>
            <person name="Pradella S."/>
            <person name="Rachid S."/>
            <person name="Raddatz G."/>
            <person name="Rosenau F."/>
            <person name="Rueckert C."/>
            <person name="Sasse F."/>
            <person name="Scharfe M."/>
            <person name="Schuster S.C."/>
            <person name="Suen G."/>
            <person name="Treuner-Lange A."/>
            <person name="Velicer G.J."/>
            <person name="Vorholter F.-J."/>
            <person name="Weissman K.J."/>
            <person name="Welch R.D."/>
            <person name="Wenzel S.C."/>
            <person name="Whitworth D.E."/>
            <person name="Wilhelm S."/>
            <person name="Wittmann C."/>
            <person name="Bloecker H."/>
            <person name="Puehler A."/>
            <person name="Mueller R."/>
        </authorList>
    </citation>
    <scope>NUCLEOTIDE SEQUENCE [LARGE SCALE GENOMIC DNA]</scope>
    <source>
        <strain evidence="13">So ce56</strain>
    </source>
</reference>
<dbReference type="Gene3D" id="3.20.20.80">
    <property type="entry name" value="Glycosidases"/>
    <property type="match status" value="1"/>
</dbReference>
<organism evidence="12 13">
    <name type="scientific">Sorangium cellulosum (strain So ce56)</name>
    <name type="common">Polyangium cellulosum (strain So ce56)</name>
    <dbReference type="NCBI Taxonomy" id="448385"/>
    <lineage>
        <taxon>Bacteria</taxon>
        <taxon>Pseudomonadati</taxon>
        <taxon>Myxococcota</taxon>
        <taxon>Polyangia</taxon>
        <taxon>Polyangiales</taxon>
        <taxon>Polyangiaceae</taxon>
        <taxon>Sorangium</taxon>
    </lineage>
</organism>
<evidence type="ECO:0000256" key="4">
    <source>
        <dbReference type="ARBA" id="ARBA00022729"/>
    </source>
</evidence>
<dbReference type="InterPro" id="IPR017853">
    <property type="entry name" value="GH"/>
</dbReference>
<dbReference type="STRING" id="448385.sce3318"/>
<dbReference type="SMART" id="SM00633">
    <property type="entry name" value="Glyco_10"/>
    <property type="match status" value="1"/>
</dbReference>
<dbReference type="CAZy" id="GH10">
    <property type="family name" value="Glycoside Hydrolase Family 10"/>
</dbReference>
<evidence type="ECO:0000256" key="9">
    <source>
        <dbReference type="RuleBase" id="RU361174"/>
    </source>
</evidence>
<dbReference type="EC" id="3.2.1.8" evidence="9"/>
<dbReference type="PROSITE" id="PS51760">
    <property type="entry name" value="GH10_2"/>
    <property type="match status" value="1"/>
</dbReference>
<evidence type="ECO:0000256" key="5">
    <source>
        <dbReference type="ARBA" id="ARBA00022801"/>
    </source>
</evidence>
<dbReference type="KEGG" id="scl:sce3318"/>
<dbReference type="InterPro" id="IPR001000">
    <property type="entry name" value="GH10_dom"/>
</dbReference>
<dbReference type="EMBL" id="AM746676">
    <property type="protein sequence ID" value="CAN93477.1"/>
    <property type="molecule type" value="Genomic_DNA"/>
</dbReference>
<evidence type="ECO:0000259" key="11">
    <source>
        <dbReference type="PROSITE" id="PS51760"/>
    </source>
</evidence>
<dbReference type="GO" id="GO:0045493">
    <property type="term" value="P:xylan catabolic process"/>
    <property type="evidence" value="ECO:0007669"/>
    <property type="project" value="UniProtKB-KW"/>
</dbReference>
<feature type="compositionally biased region" description="Low complexity" evidence="10">
    <location>
        <begin position="9"/>
        <end position="52"/>
    </location>
</feature>
<dbReference type="eggNOG" id="COG3693">
    <property type="taxonomic scope" value="Bacteria"/>
</dbReference>
<evidence type="ECO:0000256" key="7">
    <source>
        <dbReference type="ARBA" id="ARBA00023295"/>
    </source>
</evidence>
<evidence type="ECO:0000256" key="2">
    <source>
        <dbReference type="ARBA" id="ARBA00007495"/>
    </source>
</evidence>
<comment type="similarity">
    <text evidence="2 9">Belongs to the glycosyl hydrolase 10 (cellulase F) family.</text>
</comment>
<evidence type="ECO:0000256" key="3">
    <source>
        <dbReference type="ARBA" id="ARBA00022651"/>
    </source>
</evidence>
<dbReference type="HOGENOM" id="CLU_041139_0_0_7"/>
<feature type="region of interest" description="Disordered" evidence="10">
    <location>
        <begin position="1"/>
        <end position="82"/>
    </location>
</feature>
<keyword evidence="4" id="KW-0732">Signal</keyword>
<feature type="domain" description="GH10" evidence="11">
    <location>
        <begin position="80"/>
        <end position="358"/>
    </location>
</feature>
<dbReference type="AlphaFoldDB" id="A9GMS2"/>
<dbReference type="PANTHER" id="PTHR31490">
    <property type="entry name" value="GLYCOSYL HYDROLASE"/>
    <property type="match status" value="1"/>
</dbReference>